<accession>A0A6G1B6B6</accession>
<dbReference type="Proteomes" id="UP000475037">
    <property type="component" value="Unassembled WGS sequence"/>
</dbReference>
<organism evidence="1 2">
    <name type="scientific">Crocuta crocuta</name>
    <name type="common">Spotted hyena</name>
    <dbReference type="NCBI Taxonomy" id="9678"/>
    <lineage>
        <taxon>Eukaryota</taxon>
        <taxon>Metazoa</taxon>
        <taxon>Chordata</taxon>
        <taxon>Craniata</taxon>
        <taxon>Vertebrata</taxon>
        <taxon>Euteleostomi</taxon>
        <taxon>Mammalia</taxon>
        <taxon>Eutheria</taxon>
        <taxon>Laurasiatheria</taxon>
        <taxon>Carnivora</taxon>
        <taxon>Feliformia</taxon>
        <taxon>Hyaenidae</taxon>
        <taxon>Crocuta</taxon>
    </lineage>
</organism>
<sequence>MLMFRAALSIIAKVWKQPKCPSIDEWIEKMWYVVCLNNGIFSAIKKNEILPFAVVWMELECIMLSKISQKDKYHTIS</sequence>
<protein>
    <submittedName>
        <fullName evidence="1">LORF2 protein</fullName>
    </submittedName>
</protein>
<feature type="non-terminal residue" evidence="1">
    <location>
        <position position="77"/>
    </location>
</feature>
<comment type="caution">
    <text evidence="1">The sequence shown here is derived from an EMBL/GenBank/DDBJ whole genome shotgun (WGS) entry which is preliminary data.</text>
</comment>
<gene>
    <name evidence="1" type="primary">Pol_152</name>
    <name evidence="1" type="ORF">FOF47_R07935</name>
</gene>
<dbReference type="EMBL" id="VOAJ01002090">
    <property type="protein sequence ID" value="KAF0883420.1"/>
    <property type="molecule type" value="Genomic_DNA"/>
</dbReference>
<evidence type="ECO:0000313" key="1">
    <source>
        <dbReference type="EMBL" id="KAF0883420.1"/>
    </source>
</evidence>
<evidence type="ECO:0000313" key="2">
    <source>
        <dbReference type="Proteomes" id="UP000475037"/>
    </source>
</evidence>
<feature type="non-terminal residue" evidence="1">
    <location>
        <position position="1"/>
    </location>
</feature>
<reference evidence="1 2" key="1">
    <citation type="submission" date="2019-11" db="EMBL/GenBank/DDBJ databases">
        <authorList>
            <person name="Yang C."/>
            <person name="Li F."/>
        </authorList>
    </citation>
    <scope>NUCLEOTIDE SEQUENCE [LARGE SCALE GENOMIC DNA]</scope>
    <source>
        <strain evidence="1">KB4526</strain>
        <tissue evidence="1">Muscle</tissue>
    </source>
</reference>
<name>A0A6G1B6B6_CROCR</name>
<keyword evidence="2" id="KW-1185">Reference proteome</keyword>
<dbReference type="AlphaFoldDB" id="A0A6G1B6B6"/>
<proteinExistence type="predicted"/>